<reference evidence="1" key="1">
    <citation type="submission" date="2020-05" db="EMBL/GenBank/DDBJ databases">
        <authorList>
            <person name="Chiriac C."/>
            <person name="Salcher M."/>
            <person name="Ghai R."/>
            <person name="Kavagutti S V."/>
        </authorList>
    </citation>
    <scope>NUCLEOTIDE SEQUENCE</scope>
</reference>
<accession>A0A6J7X4P9</accession>
<sequence length="61" mass="7205">MKRTYLEVYVNGKLHKRHDITNESEQKVDAYCKNAMMFETVELHELVTDRPLQVGKINKLV</sequence>
<dbReference type="EMBL" id="LR798354">
    <property type="protein sequence ID" value="CAB5225954.1"/>
    <property type="molecule type" value="Genomic_DNA"/>
</dbReference>
<protein>
    <submittedName>
        <fullName evidence="1">Uncharacterized protein</fullName>
    </submittedName>
</protein>
<evidence type="ECO:0000313" key="1">
    <source>
        <dbReference type="EMBL" id="CAB5225954.1"/>
    </source>
</evidence>
<gene>
    <name evidence="1" type="ORF">UFOVP756_23</name>
</gene>
<name>A0A6J7X4P9_9CAUD</name>
<organism evidence="1">
    <name type="scientific">uncultured Caudovirales phage</name>
    <dbReference type="NCBI Taxonomy" id="2100421"/>
    <lineage>
        <taxon>Viruses</taxon>
        <taxon>Duplodnaviria</taxon>
        <taxon>Heunggongvirae</taxon>
        <taxon>Uroviricota</taxon>
        <taxon>Caudoviricetes</taxon>
        <taxon>Peduoviridae</taxon>
        <taxon>Maltschvirus</taxon>
        <taxon>Maltschvirus maltsch</taxon>
    </lineage>
</organism>
<proteinExistence type="predicted"/>